<gene>
    <name evidence="6" type="ORF">E6C60_3973</name>
</gene>
<dbReference type="AlphaFoldDB" id="A0A4P8XPT5"/>
<evidence type="ECO:0000256" key="4">
    <source>
        <dbReference type="ARBA" id="ARBA00022840"/>
    </source>
</evidence>
<dbReference type="InterPro" id="IPR051782">
    <property type="entry name" value="ABC_Transporter_VariousFunc"/>
</dbReference>
<dbReference type="GO" id="GO:0016887">
    <property type="term" value="F:ATP hydrolysis activity"/>
    <property type="evidence" value="ECO:0007669"/>
    <property type="project" value="InterPro"/>
</dbReference>
<dbReference type="GO" id="GO:0022857">
    <property type="term" value="F:transmembrane transporter activity"/>
    <property type="evidence" value="ECO:0007669"/>
    <property type="project" value="InterPro"/>
</dbReference>
<dbReference type="InterPro" id="IPR027417">
    <property type="entry name" value="P-loop_NTPase"/>
</dbReference>
<keyword evidence="2" id="KW-0547">Nucleotide-binding</keyword>
<dbReference type="EMBL" id="CP040396">
    <property type="protein sequence ID" value="QCT04678.1"/>
    <property type="molecule type" value="Genomic_DNA"/>
</dbReference>
<dbReference type="GO" id="GO:0005524">
    <property type="term" value="F:ATP binding"/>
    <property type="evidence" value="ECO:0007669"/>
    <property type="project" value="UniProtKB-KW"/>
</dbReference>
<dbReference type="Gene3D" id="3.40.50.300">
    <property type="entry name" value="P-loop containing nucleotide triphosphate hydrolases"/>
    <property type="match status" value="1"/>
</dbReference>
<evidence type="ECO:0000313" key="7">
    <source>
        <dbReference type="Proteomes" id="UP000300879"/>
    </source>
</evidence>
<dbReference type="SMART" id="SM00382">
    <property type="entry name" value="AAA"/>
    <property type="match status" value="1"/>
</dbReference>
<protein>
    <submittedName>
        <fullName evidence="6">Putative ABC transporter ATP-binding protein</fullName>
    </submittedName>
</protein>
<evidence type="ECO:0000256" key="1">
    <source>
        <dbReference type="ARBA" id="ARBA00022448"/>
    </source>
</evidence>
<dbReference type="InterPro" id="IPR003593">
    <property type="entry name" value="AAA+_ATPase"/>
</dbReference>
<dbReference type="PROSITE" id="PS00211">
    <property type="entry name" value="ABC_TRANSPORTER_1"/>
    <property type="match status" value="1"/>
</dbReference>
<feature type="domain" description="ABC transporter" evidence="5">
    <location>
        <begin position="7"/>
        <end position="233"/>
    </location>
</feature>
<dbReference type="PROSITE" id="PS50893">
    <property type="entry name" value="ABC_TRANSPORTER_2"/>
    <property type="match status" value="1"/>
</dbReference>
<dbReference type="NCBIfam" id="TIGR01189">
    <property type="entry name" value="ccmA"/>
    <property type="match status" value="1"/>
</dbReference>
<proteinExistence type="predicted"/>
<keyword evidence="4 6" id="KW-0067">ATP-binding</keyword>
<sequence>MSETAVLQLEQVSKVIKGQTLLQPLHLKLEAGRILALCGGNGAGKSTLLRLAAGLSSPSSGTVSVLGMNWKRQFKRCADSIGYMPDDFQFGEALTAYETLSFYASLRGAAPARVHELLERTGLREVKDRKVAAFSKGMRQRLLFAQALLAAPPLLILDEPTNGLDPYWMNAFAELVSQCASEGQSVIFSTHQLNVAEQSADEVIFLDAGHVRYQGAAAPLKEQYAQQGGLYGAFADLVMSKAGSSRPAAAP</sequence>
<evidence type="ECO:0000256" key="3">
    <source>
        <dbReference type="ARBA" id="ARBA00022748"/>
    </source>
</evidence>
<dbReference type="SUPFAM" id="SSF52540">
    <property type="entry name" value="P-loop containing nucleoside triphosphate hydrolases"/>
    <property type="match status" value="1"/>
</dbReference>
<dbReference type="GO" id="GO:0017004">
    <property type="term" value="P:cytochrome complex assembly"/>
    <property type="evidence" value="ECO:0007669"/>
    <property type="project" value="UniProtKB-KW"/>
</dbReference>
<evidence type="ECO:0000256" key="2">
    <source>
        <dbReference type="ARBA" id="ARBA00022741"/>
    </source>
</evidence>
<organism evidence="6 7">
    <name type="scientific">Paenibacillus algicola</name>
    <dbReference type="NCBI Taxonomy" id="2565926"/>
    <lineage>
        <taxon>Bacteria</taxon>
        <taxon>Bacillati</taxon>
        <taxon>Bacillota</taxon>
        <taxon>Bacilli</taxon>
        <taxon>Bacillales</taxon>
        <taxon>Paenibacillaceae</taxon>
        <taxon>Paenibacillus</taxon>
    </lineage>
</organism>
<dbReference type="OrthoDB" id="2353216at2"/>
<keyword evidence="1" id="KW-0813">Transport</keyword>
<dbReference type="InterPro" id="IPR005895">
    <property type="entry name" value="ABC_transptr_haem_export_CcmA"/>
</dbReference>
<reference evidence="6 7" key="1">
    <citation type="submission" date="2019-05" db="EMBL/GenBank/DDBJ databases">
        <authorList>
            <person name="Chen C."/>
        </authorList>
    </citation>
    <scope>NUCLEOTIDE SEQUENCE [LARGE SCALE GENOMIC DNA]</scope>
    <source>
        <strain evidence="6 7">HB172198</strain>
    </source>
</reference>
<name>A0A4P8XPT5_9BACL</name>
<dbReference type="InterPro" id="IPR017871">
    <property type="entry name" value="ABC_transporter-like_CS"/>
</dbReference>
<keyword evidence="7" id="KW-1185">Reference proteome</keyword>
<dbReference type="PANTHER" id="PTHR42939">
    <property type="entry name" value="ABC TRANSPORTER ATP-BINDING PROTEIN ALBC-RELATED"/>
    <property type="match status" value="1"/>
</dbReference>
<dbReference type="Pfam" id="PF00005">
    <property type="entry name" value="ABC_tran"/>
    <property type="match status" value="1"/>
</dbReference>
<dbReference type="RefSeq" id="WP_138227350.1">
    <property type="nucleotide sequence ID" value="NZ_CP040396.1"/>
</dbReference>
<dbReference type="Proteomes" id="UP000300879">
    <property type="component" value="Chromosome"/>
</dbReference>
<keyword evidence="3" id="KW-0201">Cytochrome c-type biogenesis</keyword>
<dbReference type="PANTHER" id="PTHR42939:SF1">
    <property type="entry name" value="ABC TRANSPORTER ATP-BINDING PROTEIN ALBC-RELATED"/>
    <property type="match status" value="1"/>
</dbReference>
<evidence type="ECO:0000313" key="6">
    <source>
        <dbReference type="EMBL" id="QCT04678.1"/>
    </source>
</evidence>
<dbReference type="InterPro" id="IPR003439">
    <property type="entry name" value="ABC_transporter-like_ATP-bd"/>
</dbReference>
<evidence type="ECO:0000259" key="5">
    <source>
        <dbReference type="PROSITE" id="PS50893"/>
    </source>
</evidence>
<dbReference type="KEGG" id="palo:E6C60_3973"/>
<accession>A0A4P8XPT5</accession>